<evidence type="ECO:0000256" key="1">
    <source>
        <dbReference type="SAM" id="Phobius"/>
    </source>
</evidence>
<keyword evidence="3" id="KW-1185">Reference proteome</keyword>
<feature type="transmembrane region" description="Helical" evidence="1">
    <location>
        <begin position="12"/>
        <end position="32"/>
    </location>
</feature>
<accession>A0A974WKF6</accession>
<keyword evidence="1" id="KW-0812">Transmembrane</keyword>
<name>A0A974WKF6_9BACT</name>
<reference evidence="2" key="1">
    <citation type="submission" date="2021-02" db="EMBL/GenBank/DDBJ databases">
        <title>Fulvivirga sp. S481 isolated from sea water.</title>
        <authorList>
            <person name="Bae S.S."/>
            <person name="Baek K."/>
        </authorList>
    </citation>
    <scope>NUCLEOTIDE SEQUENCE</scope>
    <source>
        <strain evidence="2">S481</strain>
    </source>
</reference>
<proteinExistence type="predicted"/>
<dbReference type="KEGG" id="fuv:JR347_07190"/>
<gene>
    <name evidence="2" type="ORF">JR347_07190</name>
</gene>
<dbReference type="EMBL" id="CP070608">
    <property type="protein sequence ID" value="QSE98857.1"/>
    <property type="molecule type" value="Genomic_DNA"/>
</dbReference>
<organism evidence="2 3">
    <name type="scientific">Fulvivirga lutea</name>
    <dbReference type="NCBI Taxonomy" id="2810512"/>
    <lineage>
        <taxon>Bacteria</taxon>
        <taxon>Pseudomonadati</taxon>
        <taxon>Bacteroidota</taxon>
        <taxon>Cytophagia</taxon>
        <taxon>Cytophagales</taxon>
        <taxon>Fulvivirgaceae</taxon>
        <taxon>Fulvivirga</taxon>
    </lineage>
</organism>
<evidence type="ECO:0000313" key="3">
    <source>
        <dbReference type="Proteomes" id="UP000662783"/>
    </source>
</evidence>
<evidence type="ECO:0000313" key="2">
    <source>
        <dbReference type="EMBL" id="QSE98857.1"/>
    </source>
</evidence>
<keyword evidence="1" id="KW-1133">Transmembrane helix</keyword>
<keyword evidence="1" id="KW-0472">Membrane</keyword>
<sequence length="244" mass="28524">MKRLLTTLSQKWPEYLLEILVLIIGIYGAFALENWNEQRKENELEERILLSLKDETNNNFNVLASCKDIIKKRIAFTDSLKLYIGPSYANIEKIKFVEFVGQAIGSAERCTLPVDVLEELKASGNLNLINDIRIRRQISNLSAALNVLKQTEDDWHYDLANIAIPYTNSRISWEDIDHFFFPNDTNFNDSKFIYDHNLILQELEFSNIINTMRWRMDQTIIRMNEVEESSQDLMILLNEALNEN</sequence>
<protein>
    <submittedName>
        <fullName evidence="2">Uncharacterized protein</fullName>
    </submittedName>
</protein>
<dbReference type="Proteomes" id="UP000662783">
    <property type="component" value="Chromosome"/>
</dbReference>
<dbReference type="RefSeq" id="WP_205723371.1">
    <property type="nucleotide sequence ID" value="NZ_CP070608.1"/>
</dbReference>
<dbReference type="AlphaFoldDB" id="A0A974WKF6"/>